<keyword evidence="1" id="KW-1133">Transmembrane helix</keyword>
<accession>A0A2P2PDH4</accession>
<keyword evidence="1" id="KW-0472">Membrane</keyword>
<sequence>MLELASYGGNCQYIVSRRQGGVHTIIWLTVFCCKHITGISFFHCLITFMVFFV</sequence>
<proteinExistence type="predicted"/>
<keyword evidence="1" id="KW-0812">Transmembrane</keyword>
<name>A0A2P2PDH4_RHIMU</name>
<feature type="transmembrane region" description="Helical" evidence="1">
    <location>
        <begin position="25"/>
        <end position="52"/>
    </location>
</feature>
<evidence type="ECO:0000256" key="1">
    <source>
        <dbReference type="SAM" id="Phobius"/>
    </source>
</evidence>
<organism evidence="2">
    <name type="scientific">Rhizophora mucronata</name>
    <name type="common">Asiatic mangrove</name>
    <dbReference type="NCBI Taxonomy" id="61149"/>
    <lineage>
        <taxon>Eukaryota</taxon>
        <taxon>Viridiplantae</taxon>
        <taxon>Streptophyta</taxon>
        <taxon>Embryophyta</taxon>
        <taxon>Tracheophyta</taxon>
        <taxon>Spermatophyta</taxon>
        <taxon>Magnoliopsida</taxon>
        <taxon>eudicotyledons</taxon>
        <taxon>Gunneridae</taxon>
        <taxon>Pentapetalae</taxon>
        <taxon>rosids</taxon>
        <taxon>fabids</taxon>
        <taxon>Malpighiales</taxon>
        <taxon>Rhizophoraceae</taxon>
        <taxon>Rhizophora</taxon>
    </lineage>
</organism>
<protein>
    <submittedName>
        <fullName evidence="2">Uncharacterized protein</fullName>
    </submittedName>
</protein>
<reference evidence="2" key="1">
    <citation type="submission" date="2018-02" db="EMBL/GenBank/DDBJ databases">
        <title>Rhizophora mucronata_Transcriptome.</title>
        <authorList>
            <person name="Meera S.P."/>
            <person name="Sreeshan A."/>
            <person name="Augustine A."/>
        </authorList>
    </citation>
    <scope>NUCLEOTIDE SEQUENCE</scope>
    <source>
        <tissue evidence="2">Leaf</tissue>
    </source>
</reference>
<evidence type="ECO:0000313" key="2">
    <source>
        <dbReference type="EMBL" id="MBX52798.1"/>
    </source>
</evidence>
<dbReference type="AlphaFoldDB" id="A0A2P2PDH4"/>
<dbReference type="EMBL" id="GGEC01072314">
    <property type="protein sequence ID" value="MBX52798.1"/>
    <property type="molecule type" value="Transcribed_RNA"/>
</dbReference>